<dbReference type="Pfam" id="PF00400">
    <property type="entry name" value="WD40"/>
    <property type="match status" value="1"/>
</dbReference>
<dbReference type="Gene3D" id="2.130.10.10">
    <property type="entry name" value="YVTN repeat-like/Quinoprotein amine dehydrogenase"/>
    <property type="match status" value="2"/>
</dbReference>
<dbReference type="FunFam" id="2.130.10.10:FF:001469">
    <property type="entry name" value="WD repeat domain 34"/>
    <property type="match status" value="1"/>
</dbReference>
<dbReference type="InterPro" id="IPR050687">
    <property type="entry name" value="Dynein_IC"/>
</dbReference>
<dbReference type="InterPro" id="IPR036322">
    <property type="entry name" value="WD40_repeat_dom_sf"/>
</dbReference>
<dbReference type="InterPro" id="IPR015943">
    <property type="entry name" value="WD40/YVTN_repeat-like_dom_sf"/>
</dbReference>
<evidence type="ECO:0000256" key="2">
    <source>
        <dbReference type="ARBA" id="ARBA00022490"/>
    </source>
</evidence>
<evidence type="ECO:0000256" key="4">
    <source>
        <dbReference type="ARBA" id="ARBA00022737"/>
    </source>
</evidence>
<dbReference type="EnsemblMetazoa" id="XM_030986313">
    <property type="protein sequence ID" value="XP_030842173"/>
    <property type="gene ID" value="LOC583358"/>
</dbReference>
<dbReference type="GO" id="GO:0005737">
    <property type="term" value="C:cytoplasm"/>
    <property type="evidence" value="ECO:0007669"/>
    <property type="project" value="UniProtKB-SubCell"/>
</dbReference>
<evidence type="ECO:0000313" key="6">
    <source>
        <dbReference type="Proteomes" id="UP000007110"/>
    </source>
</evidence>
<dbReference type="FunFam" id="2.130.10.10:FF:000283">
    <property type="entry name" value="WD repeat domain 34"/>
    <property type="match status" value="1"/>
</dbReference>
<evidence type="ECO:0000313" key="5">
    <source>
        <dbReference type="EnsemblMetazoa" id="XP_030842173"/>
    </source>
</evidence>
<dbReference type="InterPro" id="IPR001680">
    <property type="entry name" value="WD40_rpt"/>
</dbReference>
<sequence length="479" mass="52541">MSSSGCQTSDIQINDVASQVIKRVHQEIQTVPEPEKSVDLSLLGSRPPGLAEFMARVLPDVCKYLDENTKSHAFDGYEVDWEDENEAVTCLHVLEHAALNRELQCTNLSWNSNGSTLAAAYGRMDHQDWCTHKGSLCTWNVDRGKVSPTKADSAIDTSSCLMCVTFHPTIPALIAGGTFNGEVMIWDLSKDDDNLIAASGISDDTHREPVTQITWLQDPNKLKKYDIISTSADGKILHWLFNEKGVLKLEEGFVLLASSLPAMVNQGSRSRGDGEMGVNGISFVEEDKSQFVLGSESGGVFKCSMNSKASAPTGEILLSVPLYSPVTFAFQPHNGPVHAVQCSPFHRNLFMSCGTDMSIRVYSMLESRPIFSIEPASGYLFSAQWSPVRPLVFGAATGQGQLLLYDLKKSKVKPVCILDASLEKKPVHVVQFNQRHRRLLATGDALGTLMIWQLSDELSLQANREMESLADIADSALDL</sequence>
<name>A0A7M7SZ69_STRPU</name>
<dbReference type="RefSeq" id="XP_030842173.1">
    <property type="nucleotide sequence ID" value="XM_030986313.1"/>
</dbReference>
<organism evidence="5 6">
    <name type="scientific">Strongylocentrotus purpuratus</name>
    <name type="common">Purple sea urchin</name>
    <dbReference type="NCBI Taxonomy" id="7668"/>
    <lineage>
        <taxon>Eukaryota</taxon>
        <taxon>Metazoa</taxon>
        <taxon>Echinodermata</taxon>
        <taxon>Eleutherozoa</taxon>
        <taxon>Echinozoa</taxon>
        <taxon>Echinoidea</taxon>
        <taxon>Euechinoidea</taxon>
        <taxon>Echinacea</taxon>
        <taxon>Camarodonta</taxon>
        <taxon>Echinidea</taxon>
        <taxon>Strongylocentrotidae</taxon>
        <taxon>Strongylocentrotus</taxon>
    </lineage>
</organism>
<dbReference type="OMA" id="SYVCAWN"/>
<dbReference type="SUPFAM" id="SSF50978">
    <property type="entry name" value="WD40 repeat-like"/>
    <property type="match status" value="1"/>
</dbReference>
<dbReference type="PANTHER" id="PTHR12442:SF26">
    <property type="entry name" value="CYTOPLASMIC DYNEIN 2 INTERMEDIATE CHAIN 2"/>
    <property type="match status" value="1"/>
</dbReference>
<keyword evidence="6" id="KW-1185">Reference proteome</keyword>
<evidence type="ECO:0000256" key="3">
    <source>
        <dbReference type="ARBA" id="ARBA00022574"/>
    </source>
</evidence>
<protein>
    <recommendedName>
        <fullName evidence="7">WD repeat-containing protein 34</fullName>
    </recommendedName>
</protein>
<reference evidence="6" key="1">
    <citation type="submission" date="2015-02" db="EMBL/GenBank/DDBJ databases">
        <title>Genome sequencing for Strongylocentrotus purpuratus.</title>
        <authorList>
            <person name="Murali S."/>
            <person name="Liu Y."/>
            <person name="Vee V."/>
            <person name="English A."/>
            <person name="Wang M."/>
            <person name="Skinner E."/>
            <person name="Han Y."/>
            <person name="Muzny D.M."/>
            <person name="Worley K.C."/>
            <person name="Gibbs R.A."/>
        </authorList>
    </citation>
    <scope>NUCLEOTIDE SEQUENCE</scope>
</reference>
<reference evidence="5" key="2">
    <citation type="submission" date="2021-01" db="UniProtKB">
        <authorList>
            <consortium name="EnsemblMetazoa"/>
        </authorList>
    </citation>
    <scope>IDENTIFICATION</scope>
</reference>
<keyword evidence="3" id="KW-0853">WD repeat</keyword>
<dbReference type="CTD" id="417211"/>
<evidence type="ECO:0008006" key="7">
    <source>
        <dbReference type="Google" id="ProtNLM"/>
    </source>
</evidence>
<evidence type="ECO:0000256" key="1">
    <source>
        <dbReference type="ARBA" id="ARBA00004496"/>
    </source>
</evidence>
<dbReference type="Proteomes" id="UP000007110">
    <property type="component" value="Unassembled WGS sequence"/>
</dbReference>
<comment type="subcellular location">
    <subcellularLocation>
        <location evidence="1">Cytoplasm</location>
    </subcellularLocation>
</comment>
<accession>A0A7M7SZ69</accession>
<keyword evidence="2" id="KW-0963">Cytoplasm</keyword>
<dbReference type="SMART" id="SM00320">
    <property type="entry name" value="WD40"/>
    <property type="match status" value="4"/>
</dbReference>
<dbReference type="AlphaFoldDB" id="A0A7M7SZ69"/>
<dbReference type="GeneID" id="583358"/>
<dbReference type="PANTHER" id="PTHR12442">
    <property type="entry name" value="DYNEIN INTERMEDIATE CHAIN"/>
    <property type="match status" value="1"/>
</dbReference>
<keyword evidence="4" id="KW-0677">Repeat</keyword>
<proteinExistence type="predicted"/>